<reference evidence="2 3" key="1">
    <citation type="submission" date="2016-10" db="EMBL/GenBank/DDBJ databases">
        <authorList>
            <person name="de Groot N.N."/>
        </authorList>
    </citation>
    <scope>NUCLEOTIDE SEQUENCE [LARGE SCALE GENOMIC DNA]</scope>
    <source>
        <strain evidence="2 3">CCM7597</strain>
    </source>
</reference>
<dbReference type="Proteomes" id="UP000198584">
    <property type="component" value="Unassembled WGS sequence"/>
</dbReference>
<organism evidence="2 3">
    <name type="scientific">Thalassobacillus cyri</name>
    <dbReference type="NCBI Taxonomy" id="571932"/>
    <lineage>
        <taxon>Bacteria</taxon>
        <taxon>Bacillati</taxon>
        <taxon>Bacillota</taxon>
        <taxon>Bacilli</taxon>
        <taxon>Bacillales</taxon>
        <taxon>Bacillaceae</taxon>
        <taxon>Thalassobacillus</taxon>
    </lineage>
</organism>
<dbReference type="GO" id="GO:0016747">
    <property type="term" value="F:acyltransferase activity, transferring groups other than amino-acyl groups"/>
    <property type="evidence" value="ECO:0007669"/>
    <property type="project" value="InterPro"/>
</dbReference>
<dbReference type="SUPFAM" id="SSF55729">
    <property type="entry name" value="Acyl-CoA N-acyltransferases (Nat)"/>
    <property type="match status" value="1"/>
</dbReference>
<gene>
    <name evidence="2" type="ORF">SAMN05421743_107172</name>
</gene>
<dbReference type="PROSITE" id="PS51186">
    <property type="entry name" value="GNAT"/>
    <property type="match status" value="1"/>
</dbReference>
<dbReference type="STRING" id="571932.SAMN05421743_107172"/>
<dbReference type="InterPro" id="IPR000182">
    <property type="entry name" value="GNAT_dom"/>
</dbReference>
<keyword evidence="3" id="KW-1185">Reference proteome</keyword>
<evidence type="ECO:0000313" key="3">
    <source>
        <dbReference type="Proteomes" id="UP000198584"/>
    </source>
</evidence>
<dbReference type="InterPro" id="IPR016181">
    <property type="entry name" value="Acyl_CoA_acyltransferase"/>
</dbReference>
<feature type="domain" description="N-acetyltransferase" evidence="1">
    <location>
        <begin position="4"/>
        <end position="168"/>
    </location>
</feature>
<dbReference type="AlphaFoldDB" id="A0A1H4DKY1"/>
<sequence>MAIMKIRHIDIADTENLRALMQQVEAESNFMLYESGERDISIERQKTMIESIQDQENAAIFLADLDGDLVGYLIAVGGKAKRTKHSVYLVIGILADFRSKKIGTKLFQALEVWAQEKDIHRLELTVVTGNEAGLGLYKKAGFEVEGTKRDSLLIDGEYVDEYYMAKLL</sequence>
<dbReference type="PANTHER" id="PTHR43415">
    <property type="entry name" value="SPERMIDINE N(1)-ACETYLTRANSFERASE"/>
    <property type="match status" value="1"/>
</dbReference>
<protein>
    <submittedName>
        <fullName evidence="2">Protein N-acetyltransferase, RimJ/RimL family</fullName>
    </submittedName>
</protein>
<dbReference type="PANTHER" id="PTHR43415:SF3">
    <property type="entry name" value="GNAT-FAMILY ACETYLTRANSFERASE"/>
    <property type="match status" value="1"/>
</dbReference>
<evidence type="ECO:0000313" key="2">
    <source>
        <dbReference type="EMBL" id="SEA73090.1"/>
    </source>
</evidence>
<dbReference type="Gene3D" id="3.40.630.30">
    <property type="match status" value="1"/>
</dbReference>
<evidence type="ECO:0000259" key="1">
    <source>
        <dbReference type="PROSITE" id="PS51186"/>
    </source>
</evidence>
<dbReference type="Pfam" id="PF13420">
    <property type="entry name" value="Acetyltransf_4"/>
    <property type="match status" value="1"/>
</dbReference>
<proteinExistence type="predicted"/>
<dbReference type="EMBL" id="FNQR01000007">
    <property type="protein sequence ID" value="SEA73090.1"/>
    <property type="molecule type" value="Genomic_DNA"/>
</dbReference>
<dbReference type="CDD" id="cd04301">
    <property type="entry name" value="NAT_SF"/>
    <property type="match status" value="1"/>
</dbReference>
<name>A0A1H4DKY1_9BACI</name>
<accession>A0A1H4DKY1</accession>
<keyword evidence="2" id="KW-0808">Transferase</keyword>